<protein>
    <submittedName>
        <fullName evidence="1">Uncharacterized protein</fullName>
    </submittedName>
</protein>
<reference evidence="1" key="1">
    <citation type="submission" date="2018-02" db="EMBL/GenBank/DDBJ databases">
        <title>Rhizophora mucronata_Transcriptome.</title>
        <authorList>
            <person name="Meera S.P."/>
            <person name="Sreeshan A."/>
            <person name="Augustine A."/>
        </authorList>
    </citation>
    <scope>NUCLEOTIDE SEQUENCE</scope>
    <source>
        <tissue evidence="1">Leaf</tissue>
    </source>
</reference>
<sequence length="40" mass="4584">MPEILSTEDLGLLAHFPGHMICNISFLRTPVMVRIFSFHL</sequence>
<dbReference type="AlphaFoldDB" id="A0A2P2R1S1"/>
<name>A0A2P2R1S1_RHIMU</name>
<dbReference type="EMBL" id="GGEC01092674">
    <property type="protein sequence ID" value="MBX73158.1"/>
    <property type="molecule type" value="Transcribed_RNA"/>
</dbReference>
<accession>A0A2P2R1S1</accession>
<proteinExistence type="predicted"/>
<organism evidence="1">
    <name type="scientific">Rhizophora mucronata</name>
    <name type="common">Asiatic mangrove</name>
    <dbReference type="NCBI Taxonomy" id="61149"/>
    <lineage>
        <taxon>Eukaryota</taxon>
        <taxon>Viridiplantae</taxon>
        <taxon>Streptophyta</taxon>
        <taxon>Embryophyta</taxon>
        <taxon>Tracheophyta</taxon>
        <taxon>Spermatophyta</taxon>
        <taxon>Magnoliopsida</taxon>
        <taxon>eudicotyledons</taxon>
        <taxon>Gunneridae</taxon>
        <taxon>Pentapetalae</taxon>
        <taxon>rosids</taxon>
        <taxon>fabids</taxon>
        <taxon>Malpighiales</taxon>
        <taxon>Rhizophoraceae</taxon>
        <taxon>Rhizophora</taxon>
    </lineage>
</organism>
<evidence type="ECO:0000313" key="1">
    <source>
        <dbReference type="EMBL" id="MBX73158.1"/>
    </source>
</evidence>